<accession>A0AC60QUA9</accession>
<evidence type="ECO:0000313" key="1">
    <source>
        <dbReference type="EMBL" id="KAG0442935.1"/>
    </source>
</evidence>
<sequence length="178" mass="20584">MNEQMQGEDPQFHKLLKSATTAVKTIMDCYRQASRTRGTDLVKVDYENPRCFVPLEDMYVGAIATAFLTFKECSATSEQRHFFRLRCLDFYIESIEQILKRVPFRESTLSNLEFLDPIVARTRSAPSAAPLARAFPNVISGESLQSLDTKWRILRNIDLDIRTEAILHEFWGSVFRLR</sequence>
<protein>
    <submittedName>
        <fullName evidence="1">Uncharacterized protein</fullName>
    </submittedName>
</protein>
<dbReference type="Proteomes" id="UP000805193">
    <property type="component" value="Unassembled WGS sequence"/>
</dbReference>
<dbReference type="EMBL" id="JABSTQ010004100">
    <property type="protein sequence ID" value="KAG0442935.1"/>
    <property type="molecule type" value="Genomic_DNA"/>
</dbReference>
<comment type="caution">
    <text evidence="1">The sequence shown here is derived from an EMBL/GenBank/DDBJ whole genome shotgun (WGS) entry which is preliminary data.</text>
</comment>
<proteinExistence type="predicted"/>
<reference evidence="1 2" key="1">
    <citation type="journal article" date="2020" name="Cell">
        <title>Large-Scale Comparative Analyses of Tick Genomes Elucidate Their Genetic Diversity and Vector Capacities.</title>
        <authorList>
            <consortium name="Tick Genome and Microbiome Consortium (TIGMIC)"/>
            <person name="Jia N."/>
            <person name="Wang J."/>
            <person name="Shi W."/>
            <person name="Du L."/>
            <person name="Sun Y."/>
            <person name="Zhan W."/>
            <person name="Jiang J.F."/>
            <person name="Wang Q."/>
            <person name="Zhang B."/>
            <person name="Ji P."/>
            <person name="Bell-Sakyi L."/>
            <person name="Cui X.M."/>
            <person name="Yuan T.T."/>
            <person name="Jiang B.G."/>
            <person name="Yang W.F."/>
            <person name="Lam T.T."/>
            <person name="Chang Q.C."/>
            <person name="Ding S.J."/>
            <person name="Wang X.J."/>
            <person name="Zhu J.G."/>
            <person name="Ruan X.D."/>
            <person name="Zhao L."/>
            <person name="Wei J.T."/>
            <person name="Ye R.Z."/>
            <person name="Que T.C."/>
            <person name="Du C.H."/>
            <person name="Zhou Y.H."/>
            <person name="Cheng J.X."/>
            <person name="Dai P.F."/>
            <person name="Guo W.B."/>
            <person name="Han X.H."/>
            <person name="Huang E.J."/>
            <person name="Li L.F."/>
            <person name="Wei W."/>
            <person name="Gao Y.C."/>
            <person name="Liu J.Z."/>
            <person name="Shao H.Z."/>
            <person name="Wang X."/>
            <person name="Wang C.C."/>
            <person name="Yang T.C."/>
            <person name="Huo Q.B."/>
            <person name="Li W."/>
            <person name="Chen H.Y."/>
            <person name="Chen S.E."/>
            <person name="Zhou L.G."/>
            <person name="Ni X.B."/>
            <person name="Tian J.H."/>
            <person name="Sheng Y."/>
            <person name="Liu T."/>
            <person name="Pan Y.S."/>
            <person name="Xia L.Y."/>
            <person name="Li J."/>
            <person name="Zhao F."/>
            <person name="Cao W.C."/>
        </authorList>
    </citation>
    <scope>NUCLEOTIDE SEQUENCE [LARGE SCALE GENOMIC DNA]</scope>
    <source>
        <strain evidence="1">Iper-2018</strain>
    </source>
</reference>
<name>A0AC60QUA9_IXOPE</name>
<gene>
    <name evidence="1" type="ORF">HPB47_015472</name>
</gene>
<keyword evidence="2" id="KW-1185">Reference proteome</keyword>
<evidence type="ECO:0000313" key="2">
    <source>
        <dbReference type="Proteomes" id="UP000805193"/>
    </source>
</evidence>
<organism evidence="1 2">
    <name type="scientific">Ixodes persulcatus</name>
    <name type="common">Taiga tick</name>
    <dbReference type="NCBI Taxonomy" id="34615"/>
    <lineage>
        <taxon>Eukaryota</taxon>
        <taxon>Metazoa</taxon>
        <taxon>Ecdysozoa</taxon>
        <taxon>Arthropoda</taxon>
        <taxon>Chelicerata</taxon>
        <taxon>Arachnida</taxon>
        <taxon>Acari</taxon>
        <taxon>Parasitiformes</taxon>
        <taxon>Ixodida</taxon>
        <taxon>Ixodoidea</taxon>
        <taxon>Ixodidae</taxon>
        <taxon>Ixodinae</taxon>
        <taxon>Ixodes</taxon>
    </lineage>
</organism>